<dbReference type="EMBL" id="JADIME010000012">
    <property type="protein sequence ID" value="MBO8464566.1"/>
    <property type="molecule type" value="Genomic_DNA"/>
</dbReference>
<feature type="transmembrane region" description="Helical" evidence="1">
    <location>
        <begin position="101"/>
        <end position="121"/>
    </location>
</feature>
<reference evidence="2" key="1">
    <citation type="submission" date="2020-10" db="EMBL/GenBank/DDBJ databases">
        <authorList>
            <person name="Gilroy R."/>
        </authorList>
    </citation>
    <scope>NUCLEOTIDE SEQUENCE</scope>
    <source>
        <strain evidence="2">10037</strain>
    </source>
</reference>
<feature type="transmembrane region" description="Helical" evidence="1">
    <location>
        <begin position="48"/>
        <end position="69"/>
    </location>
</feature>
<feature type="transmembrane region" description="Helical" evidence="1">
    <location>
        <begin position="76"/>
        <end position="95"/>
    </location>
</feature>
<keyword evidence="1" id="KW-0472">Membrane</keyword>
<accession>A0A9D9N8Q3</accession>
<dbReference type="Proteomes" id="UP000823597">
    <property type="component" value="Unassembled WGS sequence"/>
</dbReference>
<organism evidence="2 3">
    <name type="scientific">Candidatus Merdivivens pullistercoris</name>
    <dbReference type="NCBI Taxonomy" id="2840873"/>
    <lineage>
        <taxon>Bacteria</taxon>
        <taxon>Pseudomonadati</taxon>
        <taxon>Bacteroidota</taxon>
        <taxon>Bacteroidia</taxon>
        <taxon>Bacteroidales</taxon>
        <taxon>Muribaculaceae</taxon>
        <taxon>Muribaculaceae incertae sedis</taxon>
        <taxon>Candidatus Merdivivens</taxon>
    </lineage>
</organism>
<feature type="transmembrane region" description="Helical" evidence="1">
    <location>
        <begin position="9"/>
        <end position="28"/>
    </location>
</feature>
<comment type="caution">
    <text evidence="2">The sequence shown here is derived from an EMBL/GenBank/DDBJ whole genome shotgun (WGS) entry which is preliminary data.</text>
</comment>
<proteinExistence type="predicted"/>
<dbReference type="AlphaFoldDB" id="A0A9D9N8Q3"/>
<gene>
    <name evidence="2" type="ORF">IAB93_01045</name>
</gene>
<evidence type="ECO:0000313" key="3">
    <source>
        <dbReference type="Proteomes" id="UP000823597"/>
    </source>
</evidence>
<protein>
    <submittedName>
        <fullName evidence="2">Uncharacterized protein</fullName>
    </submittedName>
</protein>
<keyword evidence="1" id="KW-0812">Transmembrane</keyword>
<evidence type="ECO:0000256" key="1">
    <source>
        <dbReference type="SAM" id="Phobius"/>
    </source>
</evidence>
<evidence type="ECO:0000313" key="2">
    <source>
        <dbReference type="EMBL" id="MBO8464566.1"/>
    </source>
</evidence>
<sequence length="133" mass="14699">MERLKQRIVLLWTLIMGGFAFHCIADLLPLFWSADIAADNSGTAPEGMLLLMMALSYLIPAIGILCLLFSKRRGILMINTVLAVFTAVFCIFHLSELITEFTLAQVAILPAMATIAILLAIDSIRMTKKIKTE</sequence>
<name>A0A9D9N8Q3_9BACT</name>
<keyword evidence="1" id="KW-1133">Transmembrane helix</keyword>
<reference evidence="2" key="2">
    <citation type="journal article" date="2021" name="PeerJ">
        <title>Extensive microbial diversity within the chicken gut microbiome revealed by metagenomics and culture.</title>
        <authorList>
            <person name="Gilroy R."/>
            <person name="Ravi A."/>
            <person name="Getino M."/>
            <person name="Pursley I."/>
            <person name="Horton D.L."/>
            <person name="Alikhan N.F."/>
            <person name="Baker D."/>
            <person name="Gharbi K."/>
            <person name="Hall N."/>
            <person name="Watson M."/>
            <person name="Adriaenssens E.M."/>
            <person name="Foster-Nyarko E."/>
            <person name="Jarju S."/>
            <person name="Secka A."/>
            <person name="Antonio M."/>
            <person name="Oren A."/>
            <person name="Chaudhuri R.R."/>
            <person name="La Ragione R."/>
            <person name="Hildebrand F."/>
            <person name="Pallen M.J."/>
        </authorList>
    </citation>
    <scope>NUCLEOTIDE SEQUENCE</scope>
    <source>
        <strain evidence="2">10037</strain>
    </source>
</reference>